<dbReference type="EMBL" id="JAHRIN010068041">
    <property type="protein sequence ID" value="MEQ2215207.1"/>
    <property type="molecule type" value="Genomic_DNA"/>
</dbReference>
<comment type="caution">
    <text evidence="3">The sequence shown here is derived from an EMBL/GenBank/DDBJ whole genome shotgun (WGS) entry which is preliminary data.</text>
</comment>
<name>A0ABV0S3Q8_9TELE</name>
<dbReference type="PANTHER" id="PTHR18870:SF7">
    <property type="entry name" value="PROTEIN FAM184A"/>
    <property type="match status" value="1"/>
</dbReference>
<evidence type="ECO:0008006" key="5">
    <source>
        <dbReference type="Google" id="ProtNLM"/>
    </source>
</evidence>
<protein>
    <recommendedName>
        <fullName evidence="5">A kinase anchor protein 9</fullName>
    </recommendedName>
</protein>
<organism evidence="3 4">
    <name type="scientific">Xenoophorus captivus</name>
    <dbReference type="NCBI Taxonomy" id="1517983"/>
    <lineage>
        <taxon>Eukaryota</taxon>
        <taxon>Metazoa</taxon>
        <taxon>Chordata</taxon>
        <taxon>Craniata</taxon>
        <taxon>Vertebrata</taxon>
        <taxon>Euteleostomi</taxon>
        <taxon>Actinopterygii</taxon>
        <taxon>Neopterygii</taxon>
        <taxon>Teleostei</taxon>
        <taxon>Neoteleostei</taxon>
        <taxon>Acanthomorphata</taxon>
        <taxon>Ovalentaria</taxon>
        <taxon>Atherinomorphae</taxon>
        <taxon>Cyprinodontiformes</taxon>
        <taxon>Goodeidae</taxon>
        <taxon>Xenoophorus</taxon>
    </lineage>
</organism>
<dbReference type="Proteomes" id="UP001434883">
    <property type="component" value="Unassembled WGS sequence"/>
</dbReference>
<gene>
    <name evidence="3" type="ORF">XENOCAPTIV_029069</name>
</gene>
<keyword evidence="4" id="KW-1185">Reference proteome</keyword>
<evidence type="ECO:0000313" key="3">
    <source>
        <dbReference type="EMBL" id="MEQ2215207.1"/>
    </source>
</evidence>
<feature type="non-terminal residue" evidence="3">
    <location>
        <position position="1"/>
    </location>
</feature>
<evidence type="ECO:0000256" key="1">
    <source>
        <dbReference type="ARBA" id="ARBA00023054"/>
    </source>
</evidence>
<proteinExistence type="predicted"/>
<dbReference type="PANTHER" id="PTHR18870">
    <property type="entry name" value="PROTEIN TAG-278-RELATED"/>
    <property type="match status" value="1"/>
</dbReference>
<feature type="coiled-coil region" evidence="2">
    <location>
        <begin position="25"/>
        <end position="84"/>
    </location>
</feature>
<sequence>SLRSELNHIHASAIEHLRQTHHQESAAAKAELEKALEDNRTQERDLLSRISELQEEVSRRKSHIAQLDHQIHTLNENISTLTKELELKGKEVLKIRSEANQQIR</sequence>
<evidence type="ECO:0000313" key="4">
    <source>
        <dbReference type="Proteomes" id="UP001434883"/>
    </source>
</evidence>
<accession>A0ABV0S3Q8</accession>
<keyword evidence="1 2" id="KW-0175">Coiled coil</keyword>
<reference evidence="3 4" key="1">
    <citation type="submission" date="2021-06" db="EMBL/GenBank/DDBJ databases">
        <authorList>
            <person name="Palmer J.M."/>
        </authorList>
    </citation>
    <scope>NUCLEOTIDE SEQUENCE [LARGE SCALE GENOMIC DNA]</scope>
    <source>
        <strain evidence="3 4">XC_2019</strain>
        <tissue evidence="3">Muscle</tissue>
    </source>
</reference>
<evidence type="ECO:0000256" key="2">
    <source>
        <dbReference type="SAM" id="Coils"/>
    </source>
</evidence>